<proteinExistence type="predicted"/>
<feature type="chain" id="PRO_5016233414" evidence="1">
    <location>
        <begin position="25"/>
        <end position="867"/>
    </location>
</feature>
<feature type="signal peptide" evidence="1">
    <location>
        <begin position="1"/>
        <end position="24"/>
    </location>
</feature>
<comment type="caution">
    <text evidence="2">The sequence shown here is derived from an EMBL/GenBank/DDBJ whole genome shotgun (WGS) entry which is preliminary data.</text>
</comment>
<reference evidence="2 3" key="1">
    <citation type="submission" date="2018-05" db="EMBL/GenBank/DDBJ databases">
        <title>Genomic Encyclopedia of Archaeal and Bacterial Type Strains, Phase II (KMG-II): from individual species to whole genera.</title>
        <authorList>
            <person name="Goeker M."/>
        </authorList>
    </citation>
    <scope>NUCLEOTIDE SEQUENCE [LARGE SCALE GENOMIC DNA]</scope>
    <source>
        <strain evidence="2 3">DSM 22214</strain>
    </source>
</reference>
<organism evidence="2 3">
    <name type="scientific">Arcicella aurantiaca</name>
    <dbReference type="NCBI Taxonomy" id="591202"/>
    <lineage>
        <taxon>Bacteria</taxon>
        <taxon>Pseudomonadati</taxon>
        <taxon>Bacteroidota</taxon>
        <taxon>Cytophagia</taxon>
        <taxon>Cytophagales</taxon>
        <taxon>Flectobacillaceae</taxon>
        <taxon>Arcicella</taxon>
    </lineage>
</organism>
<evidence type="ECO:0000313" key="3">
    <source>
        <dbReference type="Proteomes" id="UP000245489"/>
    </source>
</evidence>
<keyword evidence="3" id="KW-1185">Reference proteome</keyword>
<evidence type="ECO:0000313" key="2">
    <source>
        <dbReference type="EMBL" id="PWK23828.1"/>
    </source>
</evidence>
<dbReference type="OrthoDB" id="6116667at2"/>
<dbReference type="Proteomes" id="UP000245489">
    <property type="component" value="Unassembled WGS sequence"/>
</dbReference>
<dbReference type="PROSITE" id="PS51257">
    <property type="entry name" value="PROKAR_LIPOPROTEIN"/>
    <property type="match status" value="1"/>
</dbReference>
<protein>
    <submittedName>
        <fullName evidence="2">Uncharacterized protein DUF4353</fullName>
    </submittedName>
</protein>
<evidence type="ECO:0000256" key="1">
    <source>
        <dbReference type="SAM" id="SignalP"/>
    </source>
</evidence>
<name>A0A316E2G1_9BACT</name>
<gene>
    <name evidence="2" type="ORF">LV89_03035</name>
</gene>
<dbReference type="AlphaFoldDB" id="A0A316E2G1"/>
<sequence length="867" mass="86350">MIKKSLVVVSFVLTFILSFQSCKTDEITAVKTASITGLTCGSVTFSATATSGASYTGTATVPYTGGNGVAYTAGAPVASSGVTGLTATLSAGTLATGSGTASFVITGTPSAAGTASFPIDLGGQSCTLSLPVVASKANISTLVCTVAPAVGTNGTAYTGTVTMAYTGGNGGTYDVSVASSTGVEGLTATLAAGTLANGAGSLIYTIAGTPTSSGTATFNLSLGGQSCTVTLAISAGSTGTATAAKDTVVIAYSGTSATINNPYQSSGVSVAVSGADVTVTSTNTTKEIVYLLSGTASKGSFKIYSEYKYNITLKGVSLTNSTGPAINSQSKKKGTINVVTGTTNTLIDGATYATSSEDQKGTVFSEGQLSFMGTGTLNVTGNNKHGVVSDDYIEINDVNIVVKSAVKDGIHANNYFLMNTGTLAVTSSNDGIVAEEGYVAINGGTITVNSVDDGITAPYEGTSTTITPYVLIKGGKITVTTTGDKANAIKSESYTTIGTSDVITLTVSGKGSKGIKTGGDFTLTSGTVKITTTGAAYYDTADLDIAAPAGINCDKNLALKGGTLTISSTGIGGKGITVDGTATVSGGTTNITASGSTYTYNSANTSEAKGFKSDGAFVMNNGELNISATDDGLKSGTSITVNDGTINVTKSYEGMESILITIAGGVCNLTASNDGINTSYGTVSGGTESNDNSQLTVSGGVLIVTGSDAIDSNGNFTIKGGTVITYGNEDIDVNGNFLVNGGTLIGAEPNNNMTKAMGTASTQVGMFIKSSASLATTSILHIEDANGKDLVTFKPKSASAIFHFSHPSLAKSSPYKIYFGGSYTGGSFVGGSTGWGLYTGGTYSNTGATLKSSPTTSGTSTVNAISF</sequence>
<dbReference type="InterPro" id="IPR025584">
    <property type="entry name" value="Cthe_2159"/>
</dbReference>
<accession>A0A316E2G1</accession>
<keyword evidence="1" id="KW-0732">Signal</keyword>
<dbReference type="Pfam" id="PF14262">
    <property type="entry name" value="Cthe_2159"/>
    <property type="match status" value="1"/>
</dbReference>
<dbReference type="EMBL" id="QGGO01000016">
    <property type="protein sequence ID" value="PWK23828.1"/>
    <property type="molecule type" value="Genomic_DNA"/>
</dbReference>